<dbReference type="GO" id="GO:0005886">
    <property type="term" value="C:plasma membrane"/>
    <property type="evidence" value="ECO:0007669"/>
    <property type="project" value="UniProtKB-SubCell"/>
</dbReference>
<feature type="transmembrane region" description="Helical" evidence="7">
    <location>
        <begin position="493"/>
        <end position="515"/>
    </location>
</feature>
<feature type="transmembrane region" description="Helical" evidence="7">
    <location>
        <begin position="68"/>
        <end position="92"/>
    </location>
</feature>
<dbReference type="Proteomes" id="UP000515307">
    <property type="component" value="Chromosome"/>
</dbReference>
<dbReference type="Gene3D" id="1.20.1740.10">
    <property type="entry name" value="Amino acid/polyamine transporter I"/>
    <property type="match status" value="1"/>
</dbReference>
<feature type="transmembrane region" description="Helical" evidence="7">
    <location>
        <begin position="220"/>
        <end position="239"/>
    </location>
</feature>
<feature type="compositionally biased region" description="Pro residues" evidence="6">
    <location>
        <begin position="44"/>
        <end position="55"/>
    </location>
</feature>
<evidence type="ECO:0000256" key="2">
    <source>
        <dbReference type="ARBA" id="ARBA00022475"/>
    </source>
</evidence>
<feature type="transmembrane region" description="Helical" evidence="7">
    <location>
        <begin position="188"/>
        <end position="208"/>
    </location>
</feature>
<feature type="transmembrane region" description="Helical" evidence="7">
    <location>
        <begin position="138"/>
        <end position="157"/>
    </location>
</feature>
<feature type="transmembrane region" description="Helical" evidence="7">
    <location>
        <begin position="456"/>
        <end position="481"/>
    </location>
</feature>
<organism evidence="8 9">
    <name type="scientific">Streptomyces finlayi</name>
    <dbReference type="NCBI Taxonomy" id="67296"/>
    <lineage>
        <taxon>Bacteria</taxon>
        <taxon>Bacillati</taxon>
        <taxon>Actinomycetota</taxon>
        <taxon>Actinomycetes</taxon>
        <taxon>Kitasatosporales</taxon>
        <taxon>Streptomycetaceae</taxon>
        <taxon>Streptomyces</taxon>
    </lineage>
</organism>
<comment type="subcellular location">
    <subcellularLocation>
        <location evidence="1">Cell membrane</location>
        <topology evidence="1">Multi-pass membrane protein</topology>
    </subcellularLocation>
</comment>
<evidence type="ECO:0000313" key="8">
    <source>
        <dbReference type="EMBL" id="QNE78283.1"/>
    </source>
</evidence>
<dbReference type="AlphaFoldDB" id="A0A7G7BSG8"/>
<dbReference type="PANTHER" id="PTHR42770:SF7">
    <property type="entry name" value="MEMBRANE PROTEIN"/>
    <property type="match status" value="1"/>
</dbReference>
<evidence type="ECO:0000256" key="4">
    <source>
        <dbReference type="ARBA" id="ARBA00022989"/>
    </source>
</evidence>
<dbReference type="KEGG" id="sfiy:F0344_30040"/>
<evidence type="ECO:0000256" key="6">
    <source>
        <dbReference type="SAM" id="MobiDB-lite"/>
    </source>
</evidence>
<keyword evidence="9" id="KW-1185">Reference proteome</keyword>
<dbReference type="GO" id="GO:0022857">
    <property type="term" value="F:transmembrane transporter activity"/>
    <property type="evidence" value="ECO:0007669"/>
    <property type="project" value="InterPro"/>
</dbReference>
<evidence type="ECO:0000256" key="1">
    <source>
        <dbReference type="ARBA" id="ARBA00004651"/>
    </source>
</evidence>
<gene>
    <name evidence="8" type="ORF">F0344_30040</name>
</gene>
<keyword evidence="2" id="KW-1003">Cell membrane</keyword>
<feature type="transmembrane region" description="Helical" evidence="7">
    <location>
        <begin position="292"/>
        <end position="311"/>
    </location>
</feature>
<evidence type="ECO:0000313" key="9">
    <source>
        <dbReference type="Proteomes" id="UP000515307"/>
    </source>
</evidence>
<dbReference type="EMBL" id="CP045702">
    <property type="protein sequence ID" value="QNE78283.1"/>
    <property type="molecule type" value="Genomic_DNA"/>
</dbReference>
<keyword evidence="4 7" id="KW-1133">Transmembrane helix</keyword>
<evidence type="ECO:0000256" key="3">
    <source>
        <dbReference type="ARBA" id="ARBA00022692"/>
    </source>
</evidence>
<evidence type="ECO:0000256" key="5">
    <source>
        <dbReference type="ARBA" id="ARBA00023136"/>
    </source>
</evidence>
<feature type="transmembrane region" description="Helical" evidence="7">
    <location>
        <begin position="391"/>
        <end position="411"/>
    </location>
</feature>
<name>A0A7G7BSG8_9ACTN</name>
<feature type="transmembrane region" description="Helical" evidence="7">
    <location>
        <begin position="98"/>
        <end position="117"/>
    </location>
</feature>
<reference evidence="9" key="1">
    <citation type="submission" date="2019-10" db="EMBL/GenBank/DDBJ databases">
        <title>Antimicrobial potential of Antarctic Bacteria.</title>
        <authorList>
            <person name="Benaud N."/>
            <person name="Edwards R.J."/>
            <person name="Ferrari B.C."/>
        </authorList>
    </citation>
    <scope>NUCLEOTIDE SEQUENCE [LARGE SCALE GENOMIC DNA]</scope>
    <source>
        <strain evidence="9">NBSH44</strain>
    </source>
</reference>
<dbReference type="InterPro" id="IPR050367">
    <property type="entry name" value="APC_superfamily"/>
</dbReference>
<dbReference type="PIRSF" id="PIRSF006060">
    <property type="entry name" value="AA_transporter"/>
    <property type="match status" value="1"/>
</dbReference>
<feature type="transmembrane region" description="Helical" evidence="7">
    <location>
        <begin position="341"/>
        <end position="364"/>
    </location>
</feature>
<feature type="transmembrane region" description="Helical" evidence="7">
    <location>
        <begin position="259"/>
        <end position="280"/>
    </location>
</feature>
<dbReference type="InterPro" id="IPR002293">
    <property type="entry name" value="AA/rel_permease1"/>
</dbReference>
<proteinExistence type="predicted"/>
<accession>A0A7G7BSG8</accession>
<dbReference type="Pfam" id="PF13520">
    <property type="entry name" value="AA_permease_2"/>
    <property type="match status" value="1"/>
</dbReference>
<keyword evidence="5 7" id="KW-0472">Membrane</keyword>
<dbReference type="PANTHER" id="PTHR42770">
    <property type="entry name" value="AMINO ACID TRANSPORTER-RELATED"/>
    <property type="match status" value="1"/>
</dbReference>
<feature type="region of interest" description="Disordered" evidence="6">
    <location>
        <begin position="31"/>
        <end position="55"/>
    </location>
</feature>
<sequence>MGAPYDNGVDVETLRRVRCAAIRARTAAPGEGVTVTVPRTPNGSDPPAPPAPPVPPALRKSLGVVDGVAIAASSTAATTSIGIGLGVTAGIVGLHLPIIMLLGFLPILGIACAYSRLNRVEPNMGSGYVWVGRSLSPWLGFLVGWIAIAATVVFLSYTTTVTGSATLQLVGEAGLHELAGLRLDPDSTAQATALGILVLVAVTFTAVVGTRSAANLQKYLLVFEYVVLLGFCGYGILFGPHPFSLDWLNPFTIPSGHQLAQGLLLSVFCYWGFDSTFSVNEEVRDPQDASRAGFITLFTMLGLFLLGSFAFQRVLSLDELTANGAQGLTYFGDRLADQPLAALPLIALTFSAVASLQSGVIPTVRGMFAMGRDRTLGPLWTKVSPRYGTPAAGTVAIGCVAASVAVLSLVIPKVGDVILASVNAIGVVVSLYYALTALAAATRFRGALRESWSEALRAVVVPVLSALFLLGLGGYLCWSFYTSVDHFEISPDNGWFMLLCPAVMVLTGLVAAAWAKWVRKSPYFVTGRSIAPAEPGITEAA</sequence>
<protein>
    <submittedName>
        <fullName evidence="8">Amino acid permease</fullName>
    </submittedName>
</protein>
<keyword evidence="3 7" id="KW-0812">Transmembrane</keyword>
<feature type="transmembrane region" description="Helical" evidence="7">
    <location>
        <begin position="417"/>
        <end position="435"/>
    </location>
</feature>
<evidence type="ECO:0000256" key="7">
    <source>
        <dbReference type="SAM" id="Phobius"/>
    </source>
</evidence>